<dbReference type="GO" id="GO:0015074">
    <property type="term" value="P:DNA integration"/>
    <property type="evidence" value="ECO:0007669"/>
    <property type="project" value="InterPro"/>
</dbReference>
<evidence type="ECO:0000256" key="2">
    <source>
        <dbReference type="PROSITE-ProRule" id="PRU00047"/>
    </source>
</evidence>
<organism evidence="6 7">
    <name type="scientific">Caenorhabditis japonica</name>
    <dbReference type="NCBI Taxonomy" id="281687"/>
    <lineage>
        <taxon>Eukaryota</taxon>
        <taxon>Metazoa</taxon>
        <taxon>Ecdysozoa</taxon>
        <taxon>Nematoda</taxon>
        <taxon>Chromadorea</taxon>
        <taxon>Rhabditida</taxon>
        <taxon>Rhabditina</taxon>
        <taxon>Rhabditomorpha</taxon>
        <taxon>Rhabditoidea</taxon>
        <taxon>Rhabditidae</taxon>
        <taxon>Peloderinae</taxon>
        <taxon>Caenorhabditis</taxon>
    </lineage>
</organism>
<dbReference type="InterPro" id="IPR036875">
    <property type="entry name" value="Znf_CCHC_sf"/>
</dbReference>
<dbReference type="InterPro" id="IPR013762">
    <property type="entry name" value="Integrase-like_cat_sf"/>
</dbReference>
<feature type="domain" description="Tyr recombinase" evidence="5">
    <location>
        <begin position="360"/>
        <end position="548"/>
    </location>
</feature>
<dbReference type="EnsemblMetazoa" id="CJA41257.1">
    <property type="protein sequence ID" value="CJA41257.1"/>
    <property type="gene ID" value="WBGene00217105"/>
</dbReference>
<dbReference type="AlphaFoldDB" id="A0A8R1EST9"/>
<dbReference type="Proteomes" id="UP000005237">
    <property type="component" value="Unassembled WGS sequence"/>
</dbReference>
<accession>A0A8R1EST9</accession>
<keyword evidence="2" id="KW-0862">Zinc</keyword>
<keyword evidence="7" id="KW-1185">Reference proteome</keyword>
<evidence type="ECO:0000313" key="6">
    <source>
        <dbReference type="EnsemblMetazoa" id="CJA41257.1"/>
    </source>
</evidence>
<proteinExistence type="predicted"/>
<sequence>MITVATTKKIDFAEMSSPDQELVRMLVEAIKPELKSIAKQDERAPVVSSKGIQVQFNLNIRVLNKLAEIPEATTPVEVKEAMEWLRRQNADLVLLDTDPEALKMIKKVSTLTAATGAGAKGSSEAMQMMIMSRLLSDNTRKRKASPPQGPTNWFRGESSERRQFGARGFAQARTTGGTFKSYVNSTPKNSRCFQCHQVGHFAANCHARRGQDRTKEGILRGFGVCPTDPPGNDMLNIVRFAGGARKYLLERLTELAGDGGRELWTTILNASELARAGNTVKAYENANKRKLRWLHDTGLPDGEPSLLLYLAHINKTVGSSSMSQTIAVFQMSHNSFQATENALATALVKAKKREEVDVWTPRKEVTKLDILAILETAKEARDVKSERDALIVLLSWSALLRPEKAANLRWEDIEQKGDLLEIFVRKAKNDQKARGRRTFAECQQGSDVGILLARWRVRISGRSIYVFPNLNNNKALSPSAIQSITKSVLLKAGIDDCSHHSLRKGAANELRRNGRSLEEIRNRGRWRSEAGLQRYLVYVPGSQGVVLNNPIVPSANAQEPCADVEPTSGRWSDTHQEMSEAAVDQQNVN</sequence>
<name>A0A8R1EST9_CAEJA</name>
<dbReference type="GO" id="GO:0005737">
    <property type="term" value="C:cytoplasm"/>
    <property type="evidence" value="ECO:0007669"/>
    <property type="project" value="UniProtKB-ARBA"/>
</dbReference>
<feature type="region of interest" description="Disordered" evidence="3">
    <location>
        <begin position="557"/>
        <end position="589"/>
    </location>
</feature>
<dbReference type="SUPFAM" id="SSF57756">
    <property type="entry name" value="Retrovirus zinc finger-like domains"/>
    <property type="match status" value="1"/>
</dbReference>
<dbReference type="InterPro" id="IPR001878">
    <property type="entry name" value="Znf_CCHC"/>
</dbReference>
<dbReference type="SUPFAM" id="SSF56349">
    <property type="entry name" value="DNA breaking-rejoining enzymes"/>
    <property type="match status" value="1"/>
</dbReference>
<dbReference type="PROSITE" id="PS51898">
    <property type="entry name" value="TYR_RECOMBINASE"/>
    <property type="match status" value="1"/>
</dbReference>
<dbReference type="PANTHER" id="PTHR33435">
    <property type="entry name" value="PROTEIN CBG21870-RELATED"/>
    <property type="match status" value="1"/>
</dbReference>
<keyword evidence="2" id="KW-0863">Zinc-finger</keyword>
<evidence type="ECO:0000256" key="3">
    <source>
        <dbReference type="SAM" id="MobiDB-lite"/>
    </source>
</evidence>
<dbReference type="InterPro" id="IPR002104">
    <property type="entry name" value="Integrase_catalytic"/>
</dbReference>
<keyword evidence="1" id="KW-0233">DNA recombination</keyword>
<dbReference type="PROSITE" id="PS50158">
    <property type="entry name" value="ZF_CCHC"/>
    <property type="match status" value="1"/>
</dbReference>
<dbReference type="GO" id="GO:0003677">
    <property type="term" value="F:DNA binding"/>
    <property type="evidence" value="ECO:0007669"/>
    <property type="project" value="InterPro"/>
</dbReference>
<dbReference type="Pfam" id="PF00589">
    <property type="entry name" value="Phage_integrase"/>
    <property type="match status" value="1"/>
</dbReference>
<dbReference type="Gene3D" id="4.10.60.10">
    <property type="entry name" value="Zinc finger, CCHC-type"/>
    <property type="match status" value="1"/>
</dbReference>
<evidence type="ECO:0000259" key="4">
    <source>
        <dbReference type="PROSITE" id="PS50158"/>
    </source>
</evidence>
<feature type="domain" description="CCHC-type" evidence="4">
    <location>
        <begin position="191"/>
        <end position="205"/>
    </location>
</feature>
<evidence type="ECO:0000259" key="5">
    <source>
        <dbReference type="PROSITE" id="PS51898"/>
    </source>
</evidence>
<evidence type="ECO:0008006" key="8">
    <source>
        <dbReference type="Google" id="ProtNLM"/>
    </source>
</evidence>
<reference evidence="7" key="1">
    <citation type="submission" date="2010-08" db="EMBL/GenBank/DDBJ databases">
        <authorList>
            <consortium name="Caenorhabditis japonica Sequencing Consortium"/>
            <person name="Wilson R.K."/>
        </authorList>
    </citation>
    <scope>NUCLEOTIDE SEQUENCE [LARGE SCALE GENOMIC DNA]</scope>
    <source>
        <strain evidence="7">DF5081</strain>
    </source>
</reference>
<dbReference type="GO" id="GO:0006310">
    <property type="term" value="P:DNA recombination"/>
    <property type="evidence" value="ECO:0007669"/>
    <property type="project" value="UniProtKB-KW"/>
</dbReference>
<dbReference type="PANTHER" id="PTHR33435:SF3">
    <property type="entry name" value="PROTEIN CBG21870"/>
    <property type="match status" value="1"/>
</dbReference>
<reference evidence="6" key="2">
    <citation type="submission" date="2022-06" db="UniProtKB">
        <authorList>
            <consortium name="EnsemblMetazoa"/>
        </authorList>
    </citation>
    <scope>IDENTIFICATION</scope>
    <source>
        <strain evidence="6">DF5081</strain>
    </source>
</reference>
<dbReference type="Gene3D" id="1.10.443.10">
    <property type="entry name" value="Intergrase catalytic core"/>
    <property type="match status" value="1"/>
</dbReference>
<evidence type="ECO:0000256" key="1">
    <source>
        <dbReference type="ARBA" id="ARBA00023172"/>
    </source>
</evidence>
<dbReference type="GO" id="GO:0008270">
    <property type="term" value="F:zinc ion binding"/>
    <property type="evidence" value="ECO:0007669"/>
    <property type="project" value="UniProtKB-KW"/>
</dbReference>
<dbReference type="GO" id="GO:0019899">
    <property type="term" value="F:enzyme binding"/>
    <property type="evidence" value="ECO:0007669"/>
    <property type="project" value="UniProtKB-ARBA"/>
</dbReference>
<dbReference type="InterPro" id="IPR011010">
    <property type="entry name" value="DNA_brk_join_enz"/>
</dbReference>
<protein>
    <recommendedName>
        <fullName evidence="8">CCHC-type domain-containing protein</fullName>
    </recommendedName>
</protein>
<keyword evidence="2" id="KW-0479">Metal-binding</keyword>
<evidence type="ECO:0000313" key="7">
    <source>
        <dbReference type="Proteomes" id="UP000005237"/>
    </source>
</evidence>